<dbReference type="InterPro" id="IPR017927">
    <property type="entry name" value="FAD-bd_FR_type"/>
</dbReference>
<evidence type="ECO:0000256" key="1">
    <source>
        <dbReference type="ARBA" id="ARBA00023002"/>
    </source>
</evidence>
<dbReference type="GO" id="GO:0005739">
    <property type="term" value="C:mitochondrion"/>
    <property type="evidence" value="ECO:0007669"/>
    <property type="project" value="TreeGrafter"/>
</dbReference>
<dbReference type="PANTHER" id="PTHR46505:SF1">
    <property type="entry name" value="OXIDOREDUCTASE NAD-BINDING DOMAIN-CONTAINING PROTEIN 1"/>
    <property type="match status" value="1"/>
</dbReference>
<proteinExistence type="predicted"/>
<comment type="caution">
    <text evidence="5">The sequence shown here is derived from an EMBL/GenBank/DDBJ whole genome shotgun (WGS) entry which is preliminary data.</text>
</comment>
<sequence>MRLGSKVRRMSSSRKEHLDVTAGQFRHDLVSGAEVVDKRLISPTVYGLTLKVEDPNFGFHAGQWQVALVDFCIPGTNLVGGYSMCSAPDQLRTEGTLELAVKRSSWPPAVWIHQQCRVGSRVTLKAGGDFFFHPAPQDPARPLLLVAGGVGINPLVSILRHCRHLRAESRRTGAGYVPRPVELLYSARSRHELIFRDTIAKMADEGLVTANLFVTGNDVPANDTSCHNRRVSSWDVESAVARLGGAPLCYLCGPSAMVEAVEGCLLGRLRLNAADVRFERWW</sequence>
<evidence type="ECO:0000256" key="2">
    <source>
        <dbReference type="ARBA" id="ARBA00023027"/>
    </source>
</evidence>
<evidence type="ECO:0000313" key="6">
    <source>
        <dbReference type="Proteomes" id="UP000440578"/>
    </source>
</evidence>
<evidence type="ECO:0000259" key="4">
    <source>
        <dbReference type="PROSITE" id="PS51384"/>
    </source>
</evidence>
<keyword evidence="2" id="KW-0520">NAD</keyword>
<organism evidence="5 6">
    <name type="scientific">Amphibalanus amphitrite</name>
    <name type="common">Striped barnacle</name>
    <name type="synonym">Balanus amphitrite</name>
    <dbReference type="NCBI Taxonomy" id="1232801"/>
    <lineage>
        <taxon>Eukaryota</taxon>
        <taxon>Metazoa</taxon>
        <taxon>Ecdysozoa</taxon>
        <taxon>Arthropoda</taxon>
        <taxon>Crustacea</taxon>
        <taxon>Multicrustacea</taxon>
        <taxon>Cirripedia</taxon>
        <taxon>Thoracica</taxon>
        <taxon>Thoracicalcarea</taxon>
        <taxon>Balanomorpha</taxon>
        <taxon>Balanoidea</taxon>
        <taxon>Balanidae</taxon>
        <taxon>Amphibalaninae</taxon>
        <taxon>Amphibalanus</taxon>
    </lineage>
</organism>
<dbReference type="InterPro" id="IPR017938">
    <property type="entry name" value="Riboflavin_synthase-like_b-brl"/>
</dbReference>
<feature type="domain" description="FAD-binding FR-type" evidence="4">
    <location>
        <begin position="28"/>
        <end position="134"/>
    </location>
</feature>
<dbReference type="EMBL" id="VIIS01000591">
    <property type="protein sequence ID" value="KAF0307265.1"/>
    <property type="molecule type" value="Genomic_DNA"/>
</dbReference>
<name>A0A6A4WK80_AMPAM</name>
<dbReference type="Proteomes" id="UP000440578">
    <property type="component" value="Unassembled WGS sequence"/>
</dbReference>
<dbReference type="CDD" id="cd00322">
    <property type="entry name" value="FNR_like"/>
    <property type="match status" value="1"/>
</dbReference>
<dbReference type="OrthoDB" id="436496at2759"/>
<dbReference type="AlphaFoldDB" id="A0A6A4WK80"/>
<evidence type="ECO:0000256" key="3">
    <source>
        <dbReference type="ARBA" id="ARBA00040516"/>
    </source>
</evidence>
<dbReference type="PROSITE" id="PS51384">
    <property type="entry name" value="FAD_FR"/>
    <property type="match status" value="1"/>
</dbReference>
<evidence type="ECO:0000313" key="5">
    <source>
        <dbReference type="EMBL" id="KAF0307265.1"/>
    </source>
</evidence>
<gene>
    <name evidence="5" type="primary">oxnad1</name>
    <name evidence="5" type="ORF">FJT64_021376</name>
</gene>
<dbReference type="SUPFAM" id="SSF52343">
    <property type="entry name" value="Ferredoxin reductase-like, C-terminal NADP-linked domain"/>
    <property type="match status" value="1"/>
</dbReference>
<dbReference type="Gene3D" id="2.40.30.10">
    <property type="entry name" value="Translation factors"/>
    <property type="match status" value="1"/>
</dbReference>
<keyword evidence="6" id="KW-1185">Reference proteome</keyword>
<accession>A0A6A4WK80</accession>
<keyword evidence="1" id="KW-0560">Oxidoreductase</keyword>
<dbReference type="InterPro" id="IPR052128">
    <property type="entry name" value="Oxidoreductase_NAD-binding"/>
</dbReference>
<dbReference type="Pfam" id="PF00175">
    <property type="entry name" value="NAD_binding_1"/>
    <property type="match status" value="1"/>
</dbReference>
<dbReference type="InterPro" id="IPR039261">
    <property type="entry name" value="FNR_nucleotide-bd"/>
</dbReference>
<protein>
    <recommendedName>
        <fullName evidence="3">Oxidoreductase NAD-binding domain-containing protein 1</fullName>
    </recommendedName>
</protein>
<dbReference type="InterPro" id="IPR001433">
    <property type="entry name" value="OxRdtase_FAD/NAD-bd"/>
</dbReference>
<dbReference type="PANTHER" id="PTHR46505">
    <property type="entry name" value="OXIDOREDUCTASE NAD-BINDING DOMAIN-CONTAINING PROTEIN 1"/>
    <property type="match status" value="1"/>
</dbReference>
<dbReference type="Gene3D" id="3.40.50.80">
    <property type="entry name" value="Nucleotide-binding domain of ferredoxin-NADP reductase (FNR) module"/>
    <property type="match status" value="1"/>
</dbReference>
<dbReference type="GO" id="GO:0016491">
    <property type="term" value="F:oxidoreductase activity"/>
    <property type="evidence" value="ECO:0007669"/>
    <property type="project" value="UniProtKB-KW"/>
</dbReference>
<reference evidence="5 6" key="1">
    <citation type="submission" date="2019-07" db="EMBL/GenBank/DDBJ databases">
        <title>Draft genome assembly of a fouling barnacle, Amphibalanus amphitrite (Darwin, 1854): The first reference genome for Thecostraca.</title>
        <authorList>
            <person name="Kim W."/>
        </authorList>
    </citation>
    <scope>NUCLEOTIDE SEQUENCE [LARGE SCALE GENOMIC DNA]</scope>
    <source>
        <strain evidence="5">SNU_AA5</strain>
        <tissue evidence="5">Soma without cirri and trophi</tissue>
    </source>
</reference>
<dbReference type="SUPFAM" id="SSF63380">
    <property type="entry name" value="Riboflavin synthase domain-like"/>
    <property type="match status" value="1"/>
</dbReference>